<comment type="caution">
    <text evidence="1">The sequence shown here is derived from an EMBL/GenBank/DDBJ whole genome shotgun (WGS) entry which is preliminary data.</text>
</comment>
<dbReference type="EMBL" id="JAJAUY010000049">
    <property type="protein sequence ID" value="MCB5180661.1"/>
    <property type="molecule type" value="Genomic_DNA"/>
</dbReference>
<organism evidence="1 2">
    <name type="scientific">Streptomyces antimicrobicus</name>
    <dbReference type="NCBI Taxonomy" id="2883108"/>
    <lineage>
        <taxon>Bacteria</taxon>
        <taxon>Bacillati</taxon>
        <taxon>Actinomycetota</taxon>
        <taxon>Actinomycetes</taxon>
        <taxon>Kitasatosporales</taxon>
        <taxon>Streptomycetaceae</taxon>
        <taxon>Streptomyces</taxon>
    </lineage>
</organism>
<proteinExistence type="predicted"/>
<accession>A0ABS8B7W8</accession>
<evidence type="ECO:0000313" key="2">
    <source>
        <dbReference type="Proteomes" id="UP001199054"/>
    </source>
</evidence>
<dbReference type="Pfam" id="PF19465">
    <property type="entry name" value="DUF6002"/>
    <property type="match status" value="1"/>
</dbReference>
<gene>
    <name evidence="1" type="ORF">LG632_14865</name>
</gene>
<dbReference type="InterPro" id="IPR046044">
    <property type="entry name" value="DUF6002"/>
</dbReference>
<evidence type="ECO:0000313" key="1">
    <source>
        <dbReference type="EMBL" id="MCB5180661.1"/>
    </source>
</evidence>
<name>A0ABS8B7W8_9ACTN</name>
<dbReference type="Proteomes" id="UP001199054">
    <property type="component" value="Unassembled WGS sequence"/>
</dbReference>
<sequence>MILDSALVTYYEQIRAALRDLLGAHESADPGDFTPGVELPELTPAMREYLSVSGMRHAPMGEYRGKNLSLLDLTGNPATMTTKTFASLIIVARAVRYIQDTGERVTIVTPSSANKATAMRDAVLRAVTTGLVTAEQLNVVVVVPERSVAKMRCTELFTDPVLRERNPVCVYRGEQPGTVKTIARGLVDNDRELMETERKTHLWYTLQLENYLAADIVRALAEAEHFPGSPDRPRLHAHAVSSAYGLLGHAYGRSVLPAADRARTLPSRYFLVQHLGAPDMVLSLYHGGTVDEADRPAYTLRAEDGLYVQEDDPRFPAVTFDPYETLDPTFYTRKPPTSARMNELVHTQGGGGIVVSLAECLQRYGQVRALLGAAGVELPANPTALREWSLTMAVVGVLNAIDRGLIAEDDVLVHGSGSYAAGDFDGLTLRDLHQVEDAESLRHVVLDATVL</sequence>
<protein>
    <submittedName>
        <fullName evidence="1">DUF6002 family protein</fullName>
    </submittedName>
</protein>
<keyword evidence="2" id="KW-1185">Reference proteome</keyword>
<reference evidence="1 2" key="1">
    <citation type="submission" date="2021-10" db="EMBL/GenBank/DDBJ databases">
        <title>Streptomyces sp. strain SMC 277, a novel streptomycete isolated from soil.</title>
        <authorList>
            <person name="Chanama M."/>
        </authorList>
    </citation>
    <scope>NUCLEOTIDE SEQUENCE [LARGE SCALE GENOMIC DNA]</scope>
    <source>
        <strain evidence="1 2">SMC 277</strain>
    </source>
</reference>
<dbReference type="RefSeq" id="WP_226727531.1">
    <property type="nucleotide sequence ID" value="NZ_JAJAUY010000049.1"/>
</dbReference>